<organism evidence="2 3">
    <name type="scientific">Gossypium darwinii</name>
    <name type="common">Darwin's cotton</name>
    <name type="synonym">Gossypium barbadense var. darwinii</name>
    <dbReference type="NCBI Taxonomy" id="34276"/>
    <lineage>
        <taxon>Eukaryota</taxon>
        <taxon>Viridiplantae</taxon>
        <taxon>Streptophyta</taxon>
        <taxon>Embryophyta</taxon>
        <taxon>Tracheophyta</taxon>
        <taxon>Spermatophyta</taxon>
        <taxon>Magnoliopsida</taxon>
        <taxon>eudicotyledons</taxon>
        <taxon>Gunneridae</taxon>
        <taxon>Pentapetalae</taxon>
        <taxon>rosids</taxon>
        <taxon>malvids</taxon>
        <taxon>Malvales</taxon>
        <taxon>Malvaceae</taxon>
        <taxon>Malvoideae</taxon>
        <taxon>Gossypium</taxon>
    </lineage>
</organism>
<dbReference type="AlphaFoldDB" id="A0A5D2E7X7"/>
<feature type="compositionally biased region" description="Basic residues" evidence="1">
    <location>
        <begin position="26"/>
        <end position="36"/>
    </location>
</feature>
<dbReference type="EMBL" id="CM017699">
    <property type="protein sequence ID" value="TYG89385.1"/>
    <property type="molecule type" value="Genomic_DNA"/>
</dbReference>
<name>A0A5D2E7X7_GOSDA</name>
<evidence type="ECO:0000313" key="3">
    <source>
        <dbReference type="Proteomes" id="UP000323506"/>
    </source>
</evidence>
<keyword evidence="3" id="KW-1185">Reference proteome</keyword>
<sequence length="108" mass="12531">MERQINTHFYLNSRSRKTQKFLQPKTPHRAPFKTKKSCPQDLWPSKLLPLPVSPVPRNYLPKSTSSLLLTYEPPCSLVCQHAKRKYTEKNLLVSLFLRSSKFTLTKGS</sequence>
<proteinExistence type="predicted"/>
<evidence type="ECO:0000256" key="1">
    <source>
        <dbReference type="SAM" id="MobiDB-lite"/>
    </source>
</evidence>
<dbReference type="Proteomes" id="UP000323506">
    <property type="component" value="Chromosome A12"/>
</dbReference>
<reference evidence="2 3" key="1">
    <citation type="submission" date="2019-06" db="EMBL/GenBank/DDBJ databases">
        <title>WGS assembly of Gossypium darwinii.</title>
        <authorList>
            <person name="Chen Z.J."/>
            <person name="Sreedasyam A."/>
            <person name="Ando A."/>
            <person name="Song Q."/>
            <person name="De L."/>
            <person name="Hulse-Kemp A."/>
            <person name="Ding M."/>
            <person name="Ye W."/>
            <person name="Kirkbride R."/>
            <person name="Jenkins J."/>
            <person name="Plott C."/>
            <person name="Lovell J."/>
            <person name="Lin Y.-M."/>
            <person name="Vaughn R."/>
            <person name="Liu B."/>
            <person name="Li W."/>
            <person name="Simpson S."/>
            <person name="Scheffler B."/>
            <person name="Saski C."/>
            <person name="Grover C."/>
            <person name="Hu G."/>
            <person name="Conover J."/>
            <person name="Carlson J."/>
            <person name="Shu S."/>
            <person name="Boston L."/>
            <person name="Williams M."/>
            <person name="Peterson D."/>
            <person name="Mcgee K."/>
            <person name="Jones D."/>
            <person name="Wendel J."/>
            <person name="Stelly D."/>
            <person name="Grimwood J."/>
            <person name="Schmutz J."/>
        </authorList>
    </citation>
    <scope>NUCLEOTIDE SEQUENCE [LARGE SCALE GENOMIC DNA]</scope>
    <source>
        <strain evidence="2">1808015.09</strain>
    </source>
</reference>
<evidence type="ECO:0000313" key="2">
    <source>
        <dbReference type="EMBL" id="TYG89385.1"/>
    </source>
</evidence>
<protein>
    <submittedName>
        <fullName evidence="2">Uncharacterized protein</fullName>
    </submittedName>
</protein>
<accession>A0A5D2E7X7</accession>
<gene>
    <name evidence="2" type="ORF">ES288_A12G096100v1</name>
</gene>
<feature type="region of interest" description="Disordered" evidence="1">
    <location>
        <begin position="20"/>
        <end position="39"/>
    </location>
</feature>